<proteinExistence type="predicted"/>
<comment type="caution">
    <text evidence="1">The sequence shown here is derived from an EMBL/GenBank/DDBJ whole genome shotgun (WGS) entry which is preliminary data.</text>
</comment>
<reference evidence="1 2" key="1">
    <citation type="submission" date="2023-10" db="EMBL/GenBank/DDBJ databases">
        <title>Genome-Wide Identification Analysis in wild type Solanum Pinnatisectum Reveals Some Genes Defensing Phytophthora Infestans.</title>
        <authorList>
            <person name="Sun C."/>
        </authorList>
    </citation>
    <scope>NUCLEOTIDE SEQUENCE [LARGE SCALE GENOMIC DNA]</scope>
    <source>
        <strain evidence="1">LQN</strain>
        <tissue evidence="1">Leaf</tissue>
    </source>
</reference>
<evidence type="ECO:0000313" key="1">
    <source>
        <dbReference type="EMBL" id="KAK4706327.1"/>
    </source>
</evidence>
<dbReference type="PANTHER" id="PTHR33067">
    <property type="entry name" value="RNA-DIRECTED DNA POLYMERASE-RELATED"/>
    <property type="match status" value="1"/>
</dbReference>
<protein>
    <submittedName>
        <fullName evidence="1">Uncharacterized protein</fullName>
    </submittedName>
</protein>
<dbReference type="PANTHER" id="PTHR33067:SF9">
    <property type="entry name" value="RNA-DIRECTED DNA POLYMERASE"/>
    <property type="match status" value="1"/>
</dbReference>
<dbReference type="InterPro" id="IPR021109">
    <property type="entry name" value="Peptidase_aspartic_dom_sf"/>
</dbReference>
<organism evidence="1 2">
    <name type="scientific">Solanum pinnatisectum</name>
    <name type="common">tansyleaf nightshade</name>
    <dbReference type="NCBI Taxonomy" id="50273"/>
    <lineage>
        <taxon>Eukaryota</taxon>
        <taxon>Viridiplantae</taxon>
        <taxon>Streptophyta</taxon>
        <taxon>Embryophyta</taxon>
        <taxon>Tracheophyta</taxon>
        <taxon>Spermatophyta</taxon>
        <taxon>Magnoliopsida</taxon>
        <taxon>eudicotyledons</taxon>
        <taxon>Gunneridae</taxon>
        <taxon>Pentapetalae</taxon>
        <taxon>asterids</taxon>
        <taxon>lamiids</taxon>
        <taxon>Solanales</taxon>
        <taxon>Solanaceae</taxon>
        <taxon>Solanoideae</taxon>
        <taxon>Solaneae</taxon>
        <taxon>Solanum</taxon>
    </lineage>
</organism>
<sequence length="104" mass="11708">MLQFAKTLCDLWASINLIPYAIYKKLGLGEPKATKMRLLMANHSIKHPVGILYDILVKVDRFIFSADFVILDCEIDAEIPIILGRPFLATGRALLDVECGELKF</sequence>
<evidence type="ECO:0000313" key="2">
    <source>
        <dbReference type="Proteomes" id="UP001311915"/>
    </source>
</evidence>
<dbReference type="Gene3D" id="2.40.70.10">
    <property type="entry name" value="Acid Proteases"/>
    <property type="match status" value="1"/>
</dbReference>
<accession>A0AAV9JZE0</accession>
<dbReference type="AlphaFoldDB" id="A0AAV9JZE0"/>
<gene>
    <name evidence="1" type="ORF">R3W88_034117</name>
</gene>
<keyword evidence="2" id="KW-1185">Reference proteome</keyword>
<dbReference type="CDD" id="cd00303">
    <property type="entry name" value="retropepsin_like"/>
    <property type="match status" value="1"/>
</dbReference>
<name>A0AAV9JZE0_9SOLN</name>
<dbReference type="EMBL" id="JAWPEI010000102">
    <property type="protein sequence ID" value="KAK4706327.1"/>
    <property type="molecule type" value="Genomic_DNA"/>
</dbReference>
<dbReference type="Proteomes" id="UP001311915">
    <property type="component" value="Unassembled WGS sequence"/>
</dbReference>